<accession>A0A3S9MV29</accession>
<reference evidence="2 3" key="1">
    <citation type="submission" date="2018-12" db="EMBL/GenBank/DDBJ databases">
        <title>Complete genome of Nonlabens sp. MJ115.</title>
        <authorList>
            <person name="Choi H.S."/>
            <person name="Jung J."/>
        </authorList>
    </citation>
    <scope>NUCLEOTIDE SEQUENCE [LARGE SCALE GENOMIC DNA]</scope>
    <source>
        <strain evidence="2 3">MJ115</strain>
    </source>
</reference>
<dbReference type="OrthoDB" id="9785847at2"/>
<proteinExistence type="predicted"/>
<evidence type="ECO:0000259" key="1">
    <source>
        <dbReference type="Pfam" id="PF12146"/>
    </source>
</evidence>
<keyword evidence="2" id="KW-0378">Hydrolase</keyword>
<dbReference type="GO" id="GO:0016787">
    <property type="term" value="F:hydrolase activity"/>
    <property type="evidence" value="ECO:0007669"/>
    <property type="project" value="UniProtKB-KW"/>
</dbReference>
<name>A0A3S9MV29_9FLAO</name>
<dbReference type="InterPro" id="IPR022742">
    <property type="entry name" value="Hydrolase_4"/>
</dbReference>
<dbReference type="Pfam" id="PF12146">
    <property type="entry name" value="Hydrolase_4"/>
    <property type="match status" value="1"/>
</dbReference>
<dbReference type="Gene3D" id="3.40.50.1820">
    <property type="entry name" value="alpha/beta hydrolase"/>
    <property type="match status" value="1"/>
</dbReference>
<dbReference type="RefSeq" id="WP_126445051.1">
    <property type="nucleotide sequence ID" value="NZ_CP034549.1"/>
</dbReference>
<evidence type="ECO:0000313" key="2">
    <source>
        <dbReference type="EMBL" id="AZQ43036.1"/>
    </source>
</evidence>
<feature type="domain" description="Serine aminopeptidase S33" evidence="1">
    <location>
        <begin position="71"/>
        <end position="190"/>
    </location>
</feature>
<dbReference type="EMBL" id="CP034549">
    <property type="protein sequence ID" value="AZQ43036.1"/>
    <property type="molecule type" value="Genomic_DNA"/>
</dbReference>
<dbReference type="PANTHER" id="PTHR46438">
    <property type="entry name" value="ALPHA/BETA-HYDROLASES SUPERFAMILY PROTEIN"/>
    <property type="match status" value="1"/>
</dbReference>
<keyword evidence="3" id="KW-1185">Reference proteome</keyword>
<protein>
    <submittedName>
        <fullName evidence="2">Alpha/beta hydrolase</fullName>
    </submittedName>
</protein>
<dbReference type="AlphaFoldDB" id="A0A3S9MV29"/>
<evidence type="ECO:0000313" key="3">
    <source>
        <dbReference type="Proteomes" id="UP000279600"/>
    </source>
</evidence>
<dbReference type="KEGG" id="noj:EJ995_01865"/>
<dbReference type="Proteomes" id="UP000279600">
    <property type="component" value="Chromosome"/>
</dbReference>
<dbReference type="SUPFAM" id="SSF53474">
    <property type="entry name" value="alpha/beta-Hydrolases"/>
    <property type="match status" value="1"/>
</dbReference>
<organism evidence="2 3">
    <name type="scientific">Nonlabens ponticola</name>
    <dbReference type="NCBI Taxonomy" id="2496866"/>
    <lineage>
        <taxon>Bacteria</taxon>
        <taxon>Pseudomonadati</taxon>
        <taxon>Bacteroidota</taxon>
        <taxon>Flavobacteriia</taxon>
        <taxon>Flavobacteriales</taxon>
        <taxon>Flavobacteriaceae</taxon>
        <taxon>Nonlabens</taxon>
    </lineage>
</organism>
<gene>
    <name evidence="2" type="ORF">EJ995_01865</name>
</gene>
<sequence length="274" mass="31029">MKKILSYFLNSSAFIAARWNGSFAFRLLCRVKRTNIDKSPNKFLDQASSRVLQDGDYRATLYTLGSGDRPILLLHGWKSYSARWEQLINMLDLEKYTIYAIDAPAHGRSPGDSLNIEIYRRFMVQAIEDIGKLHAVIAHSLGGLVTAYAYLDNPQLAVDRFVITGAPAGMQSIYDFFKRVVGLNQKVIDNMNQHIAENVTKIPPLDITLARFFTAIDKPVLVIHDETDRVCPIGYIKDAIPQGKIHAYYTKGLGHDLQDETVYERTKQFLEDLA</sequence>
<dbReference type="InterPro" id="IPR029058">
    <property type="entry name" value="AB_hydrolase_fold"/>
</dbReference>